<dbReference type="EMBL" id="JARJCN010000009">
    <property type="protein sequence ID" value="KAJ7098039.1"/>
    <property type="molecule type" value="Genomic_DNA"/>
</dbReference>
<name>A0AAD6XV52_9AGAR</name>
<organism evidence="1 2">
    <name type="scientific">Mycena belliarum</name>
    <dbReference type="NCBI Taxonomy" id="1033014"/>
    <lineage>
        <taxon>Eukaryota</taxon>
        <taxon>Fungi</taxon>
        <taxon>Dikarya</taxon>
        <taxon>Basidiomycota</taxon>
        <taxon>Agaricomycotina</taxon>
        <taxon>Agaricomycetes</taxon>
        <taxon>Agaricomycetidae</taxon>
        <taxon>Agaricales</taxon>
        <taxon>Marasmiineae</taxon>
        <taxon>Mycenaceae</taxon>
        <taxon>Mycena</taxon>
    </lineage>
</organism>
<sequence length="185" mass="20625">MLPVVSPQPRLASPPAAAIYSMTTSPPLVVLTTPLRLQSPILLDPRLRSPARSHCNPLHRRRAARPRRRRHCARADCPVESVLHPFDRLPWISAMDARPDTLDPIDIADLSQLVVDDPLDQCGALPPVSGPIRRRKTSLRPNPLALKPPALHEIIPHTPLSHINHSRIHFQNLMPVFSCDHAARP</sequence>
<accession>A0AAD6XV52</accession>
<dbReference type="Proteomes" id="UP001222325">
    <property type="component" value="Unassembled WGS sequence"/>
</dbReference>
<protein>
    <submittedName>
        <fullName evidence="1">Uncharacterized protein</fullName>
    </submittedName>
</protein>
<gene>
    <name evidence="1" type="ORF">B0H15DRAFT_823853</name>
</gene>
<evidence type="ECO:0000313" key="2">
    <source>
        <dbReference type="Proteomes" id="UP001222325"/>
    </source>
</evidence>
<keyword evidence="2" id="KW-1185">Reference proteome</keyword>
<proteinExistence type="predicted"/>
<comment type="caution">
    <text evidence="1">The sequence shown here is derived from an EMBL/GenBank/DDBJ whole genome shotgun (WGS) entry which is preliminary data.</text>
</comment>
<reference evidence="1" key="1">
    <citation type="submission" date="2023-03" db="EMBL/GenBank/DDBJ databases">
        <title>Massive genome expansion in bonnet fungi (Mycena s.s.) driven by repeated elements and novel gene families across ecological guilds.</title>
        <authorList>
            <consortium name="Lawrence Berkeley National Laboratory"/>
            <person name="Harder C.B."/>
            <person name="Miyauchi S."/>
            <person name="Viragh M."/>
            <person name="Kuo A."/>
            <person name="Thoen E."/>
            <person name="Andreopoulos B."/>
            <person name="Lu D."/>
            <person name="Skrede I."/>
            <person name="Drula E."/>
            <person name="Henrissat B."/>
            <person name="Morin E."/>
            <person name="Kohler A."/>
            <person name="Barry K."/>
            <person name="LaButti K."/>
            <person name="Morin E."/>
            <person name="Salamov A."/>
            <person name="Lipzen A."/>
            <person name="Mereny Z."/>
            <person name="Hegedus B."/>
            <person name="Baldrian P."/>
            <person name="Stursova M."/>
            <person name="Weitz H."/>
            <person name="Taylor A."/>
            <person name="Grigoriev I.V."/>
            <person name="Nagy L.G."/>
            <person name="Martin F."/>
            <person name="Kauserud H."/>
        </authorList>
    </citation>
    <scope>NUCLEOTIDE SEQUENCE</scope>
    <source>
        <strain evidence="1">CBHHK173m</strain>
    </source>
</reference>
<dbReference type="AlphaFoldDB" id="A0AAD6XV52"/>
<evidence type="ECO:0000313" key="1">
    <source>
        <dbReference type="EMBL" id="KAJ7098039.1"/>
    </source>
</evidence>